<gene>
    <name evidence="1" type="ORF">LEP1GSC194_1841</name>
</gene>
<accession>M6D3X5</accession>
<evidence type="ECO:0000313" key="2">
    <source>
        <dbReference type="Proteomes" id="UP000011988"/>
    </source>
</evidence>
<proteinExistence type="predicted"/>
<dbReference type="AlphaFoldDB" id="M6D3X5"/>
<dbReference type="Proteomes" id="UP000011988">
    <property type="component" value="Unassembled WGS sequence"/>
</dbReference>
<comment type="caution">
    <text evidence="1">The sequence shown here is derived from an EMBL/GenBank/DDBJ whole genome shotgun (WGS) entry which is preliminary data.</text>
</comment>
<evidence type="ECO:0000313" key="1">
    <source>
        <dbReference type="EMBL" id="EMJ93255.1"/>
    </source>
</evidence>
<reference evidence="1 2" key="1">
    <citation type="submission" date="2013-01" db="EMBL/GenBank/DDBJ databases">
        <authorList>
            <person name="Harkins D.M."/>
            <person name="Durkin A.S."/>
            <person name="Brinkac L.M."/>
            <person name="Haft D.H."/>
            <person name="Selengut J.D."/>
            <person name="Sanka R."/>
            <person name="DePew J."/>
            <person name="Purushe J."/>
            <person name="Galloway R.L."/>
            <person name="Vinetz J.M."/>
            <person name="Sutton G.G."/>
            <person name="Nierman W.C."/>
            <person name="Fouts D.E."/>
        </authorList>
    </citation>
    <scope>NUCLEOTIDE SEQUENCE [LARGE SCALE GENOMIC DNA]</scope>
    <source>
        <strain evidence="1 2">79601</strain>
    </source>
</reference>
<organism evidence="1 2">
    <name type="scientific">Leptospira alstonii serovar Sichuan str. 79601</name>
    <dbReference type="NCBI Taxonomy" id="1218565"/>
    <lineage>
        <taxon>Bacteria</taxon>
        <taxon>Pseudomonadati</taxon>
        <taxon>Spirochaetota</taxon>
        <taxon>Spirochaetia</taxon>
        <taxon>Leptospirales</taxon>
        <taxon>Leptospiraceae</taxon>
        <taxon>Leptospira</taxon>
    </lineage>
</organism>
<name>M6D3X5_9LEPT</name>
<dbReference type="EMBL" id="ANIK01000071">
    <property type="protein sequence ID" value="EMJ93255.1"/>
    <property type="molecule type" value="Genomic_DNA"/>
</dbReference>
<sequence>MNHRIILIVFLISFSTNILSAKIKDFIILPLIPDLRDMKCLSQIRHLLS</sequence>
<protein>
    <submittedName>
        <fullName evidence="1">Uncharacterized protein</fullName>
    </submittedName>
</protein>